<keyword evidence="2" id="KW-0133">Cell shape</keyword>
<dbReference type="Pfam" id="PF02875">
    <property type="entry name" value="Mur_ligase_C"/>
    <property type="match status" value="1"/>
</dbReference>
<dbReference type="Gene3D" id="3.40.1390.10">
    <property type="entry name" value="MurE/MurF, N-terminal domain"/>
    <property type="match status" value="1"/>
</dbReference>
<keyword evidence="2" id="KW-0961">Cell wall biogenesis/degradation</keyword>
<evidence type="ECO:0000256" key="1">
    <source>
        <dbReference type="ARBA" id="ARBA00005898"/>
    </source>
</evidence>
<feature type="domain" description="Mur ligase central" evidence="4">
    <location>
        <begin position="132"/>
        <end position="332"/>
    </location>
</feature>
<dbReference type="Gene3D" id="3.40.1190.10">
    <property type="entry name" value="Mur-like, catalytic domain"/>
    <property type="match status" value="1"/>
</dbReference>
<name>A0A2S8FM90_9BACT</name>
<evidence type="ECO:0000259" key="3">
    <source>
        <dbReference type="Pfam" id="PF02875"/>
    </source>
</evidence>
<proteinExistence type="inferred from homology"/>
<dbReference type="GO" id="GO:0009252">
    <property type="term" value="P:peptidoglycan biosynthetic process"/>
    <property type="evidence" value="ECO:0007669"/>
    <property type="project" value="UniProtKB-UniPathway"/>
</dbReference>
<dbReference type="GO" id="GO:0051301">
    <property type="term" value="P:cell division"/>
    <property type="evidence" value="ECO:0007669"/>
    <property type="project" value="UniProtKB-KW"/>
</dbReference>
<dbReference type="AlphaFoldDB" id="A0A2S8FM90"/>
<evidence type="ECO:0008006" key="7">
    <source>
        <dbReference type="Google" id="ProtNLM"/>
    </source>
</evidence>
<dbReference type="EMBL" id="PUIA01000035">
    <property type="protein sequence ID" value="PQO33247.1"/>
    <property type="molecule type" value="Genomic_DNA"/>
</dbReference>
<dbReference type="GO" id="GO:0008360">
    <property type="term" value="P:regulation of cell shape"/>
    <property type="evidence" value="ECO:0007669"/>
    <property type="project" value="UniProtKB-KW"/>
</dbReference>
<keyword evidence="2" id="KW-0131">Cell cycle</keyword>
<dbReference type="InterPro" id="IPR036565">
    <property type="entry name" value="Mur-like_cat_sf"/>
</dbReference>
<dbReference type="SUPFAM" id="SSF53623">
    <property type="entry name" value="MurD-like peptide ligases, catalytic domain"/>
    <property type="match status" value="1"/>
</dbReference>
<dbReference type="InterPro" id="IPR035911">
    <property type="entry name" value="MurE/MurF_N"/>
</dbReference>
<evidence type="ECO:0000256" key="2">
    <source>
        <dbReference type="RuleBase" id="RU004135"/>
    </source>
</evidence>
<feature type="domain" description="Mur ligase C-terminal" evidence="3">
    <location>
        <begin position="354"/>
        <end position="479"/>
    </location>
</feature>
<dbReference type="GO" id="GO:0071555">
    <property type="term" value="P:cell wall organization"/>
    <property type="evidence" value="ECO:0007669"/>
    <property type="project" value="UniProtKB-KW"/>
</dbReference>
<dbReference type="Proteomes" id="UP000240009">
    <property type="component" value="Unassembled WGS sequence"/>
</dbReference>
<dbReference type="Pfam" id="PF08245">
    <property type="entry name" value="Mur_ligase_M"/>
    <property type="match status" value="1"/>
</dbReference>
<dbReference type="InterPro" id="IPR013221">
    <property type="entry name" value="Mur_ligase_cen"/>
</dbReference>
<dbReference type="GO" id="GO:0016881">
    <property type="term" value="F:acid-amino acid ligase activity"/>
    <property type="evidence" value="ECO:0007669"/>
    <property type="project" value="InterPro"/>
</dbReference>
<keyword evidence="2" id="KW-0573">Peptidoglycan synthesis</keyword>
<comment type="similarity">
    <text evidence="1">Belongs to the MurCDEF family. MurE subfamily.</text>
</comment>
<comment type="subcellular location">
    <subcellularLocation>
        <location evidence="2">Cytoplasm</location>
    </subcellularLocation>
</comment>
<gene>
    <name evidence="5" type="ORF">C5Y96_10360</name>
</gene>
<accession>A0A2S8FM90</accession>
<protein>
    <recommendedName>
        <fullName evidence="7">UDP-N-acetylmuramyl-tripeptide synthetase</fullName>
    </recommendedName>
</protein>
<comment type="pathway">
    <text evidence="2">Cell wall biogenesis; peptidoglycan biosynthesis.</text>
</comment>
<evidence type="ECO:0000313" key="5">
    <source>
        <dbReference type="EMBL" id="PQO33247.1"/>
    </source>
</evidence>
<dbReference type="Gene3D" id="3.90.190.20">
    <property type="entry name" value="Mur ligase, C-terminal domain"/>
    <property type="match status" value="1"/>
</dbReference>
<dbReference type="PANTHER" id="PTHR23135:SF4">
    <property type="entry name" value="UDP-N-ACETYLMURAMOYL-L-ALANYL-D-GLUTAMATE--2,6-DIAMINOPIMELATE LIGASE MURE HOMOLOG, CHLOROPLASTIC"/>
    <property type="match status" value="1"/>
</dbReference>
<comment type="caution">
    <text evidence="5">The sequence shown here is derived from an EMBL/GenBank/DDBJ whole genome shotgun (WGS) entry which is preliminary data.</text>
</comment>
<dbReference type="SUPFAM" id="SSF53244">
    <property type="entry name" value="MurD-like peptide ligases, peptide-binding domain"/>
    <property type="match status" value="1"/>
</dbReference>
<dbReference type="InterPro" id="IPR005761">
    <property type="entry name" value="UDP-N-AcMur-Glu-dNH2Pim_ligase"/>
</dbReference>
<evidence type="ECO:0000313" key="6">
    <source>
        <dbReference type="Proteomes" id="UP000240009"/>
    </source>
</evidence>
<dbReference type="InterPro" id="IPR004101">
    <property type="entry name" value="Mur_ligase_C"/>
</dbReference>
<dbReference type="PANTHER" id="PTHR23135">
    <property type="entry name" value="MUR LIGASE FAMILY MEMBER"/>
    <property type="match status" value="1"/>
</dbReference>
<sequence length="526" mass="57067">MDSGFFSIGSRPKLARRPTMSQTITSRIEVSLRNLLPGAKFFGGSDIFTKACCARAEHVLPGEVFIAICDDHEDGHDRVEEAIERGASAVVSEKPLPVSVPVCVVGDSREAYGQLCHALADQPTDRIKVIGVTGTNGKTTTCLLIKAILQKAGAKVGSLTSLGFDNGYDEQSWGHPTPNPAIMADMLSRMQYNGCTHAVIEASSEGLVKQHLAGIQLDVAAFTNIRQNHIELHGSARNYYRAKKKLLKYLRDTGVAIFNGDDSNCVRVMNQAEVPSLSIAMHGVGEITASVVERHKSEQTFLLTAGSQSMPVCTRMIGDHHVYNCLVAAAVCLVYGVDLKTVVRGLESVETLPGRMQRIECGQSYGVFIDQAHTHDGLAVALKTLRRVTHGKLICVLGAHESSDRVNRPLLGRVAERGSDVSLITMSGTGGSSRNEVVHDIIDGFARPAKAHVIPNRKEAIRYALSQAEIGDTVLITGQSTERLVSDRVEQSDPRDCDVTRELLYEMVQEEDATPMAEAKVIAFPR</sequence>
<reference evidence="5 6" key="1">
    <citation type="submission" date="2018-02" db="EMBL/GenBank/DDBJ databases">
        <title>Comparative genomes isolates from brazilian mangrove.</title>
        <authorList>
            <person name="Araujo J.E."/>
            <person name="Taketani R.G."/>
            <person name="Silva M.C.P."/>
            <person name="Loureco M.V."/>
            <person name="Andreote F.D."/>
        </authorList>
    </citation>
    <scope>NUCLEOTIDE SEQUENCE [LARGE SCALE GENOMIC DNA]</scope>
    <source>
        <strain evidence="5 6">HEX-2 MGV</strain>
    </source>
</reference>
<dbReference type="SUPFAM" id="SSF63418">
    <property type="entry name" value="MurE/MurF N-terminal domain"/>
    <property type="match status" value="1"/>
</dbReference>
<organism evidence="5 6">
    <name type="scientific">Blastopirellula marina</name>
    <dbReference type="NCBI Taxonomy" id="124"/>
    <lineage>
        <taxon>Bacteria</taxon>
        <taxon>Pseudomonadati</taxon>
        <taxon>Planctomycetota</taxon>
        <taxon>Planctomycetia</taxon>
        <taxon>Pirellulales</taxon>
        <taxon>Pirellulaceae</taxon>
        <taxon>Blastopirellula</taxon>
    </lineage>
</organism>
<dbReference type="InterPro" id="IPR036615">
    <property type="entry name" value="Mur_ligase_C_dom_sf"/>
</dbReference>
<dbReference type="UniPathway" id="UPA00219"/>
<dbReference type="GO" id="GO:0005524">
    <property type="term" value="F:ATP binding"/>
    <property type="evidence" value="ECO:0007669"/>
    <property type="project" value="InterPro"/>
</dbReference>
<dbReference type="NCBIfam" id="TIGR01085">
    <property type="entry name" value="murE"/>
    <property type="match status" value="1"/>
</dbReference>
<keyword evidence="2" id="KW-0132">Cell division</keyword>
<evidence type="ECO:0000259" key="4">
    <source>
        <dbReference type="Pfam" id="PF08245"/>
    </source>
</evidence>
<dbReference type="GO" id="GO:0005737">
    <property type="term" value="C:cytoplasm"/>
    <property type="evidence" value="ECO:0007669"/>
    <property type="project" value="UniProtKB-SubCell"/>
</dbReference>